<keyword evidence="4" id="KW-0297">G-protein coupled receptor</keyword>
<protein>
    <recommendedName>
        <fullName evidence="9">G-protein coupled receptors family 1 profile domain-containing protein</fullName>
    </recommendedName>
</protein>
<evidence type="ECO:0000256" key="7">
    <source>
        <dbReference type="ARBA" id="ARBA00023224"/>
    </source>
</evidence>
<feature type="domain" description="G-protein coupled receptors family 1 profile" evidence="9">
    <location>
        <begin position="51"/>
        <end position="420"/>
    </location>
</feature>
<evidence type="ECO:0000313" key="12">
    <source>
        <dbReference type="Proteomes" id="UP000663828"/>
    </source>
</evidence>
<dbReference type="GO" id="GO:0004930">
    <property type="term" value="F:G protein-coupled receptor activity"/>
    <property type="evidence" value="ECO:0007669"/>
    <property type="project" value="UniProtKB-KW"/>
</dbReference>
<evidence type="ECO:0000256" key="2">
    <source>
        <dbReference type="ARBA" id="ARBA00022692"/>
    </source>
</evidence>
<dbReference type="SUPFAM" id="SSF81321">
    <property type="entry name" value="Family A G protein-coupled receptor-like"/>
    <property type="match status" value="1"/>
</dbReference>
<evidence type="ECO:0000256" key="1">
    <source>
        <dbReference type="ARBA" id="ARBA00004141"/>
    </source>
</evidence>
<dbReference type="Pfam" id="PF00001">
    <property type="entry name" value="7tm_1"/>
    <property type="match status" value="1"/>
</dbReference>
<feature type="transmembrane region" description="Helical" evidence="8">
    <location>
        <begin position="358"/>
        <end position="377"/>
    </location>
</feature>
<keyword evidence="2 8" id="KW-0812">Transmembrane</keyword>
<proteinExistence type="predicted"/>
<evidence type="ECO:0000313" key="10">
    <source>
        <dbReference type="EMBL" id="CAF1070452.1"/>
    </source>
</evidence>
<comment type="caution">
    <text evidence="10">The sequence shown here is derived from an EMBL/GenBank/DDBJ whole genome shotgun (WGS) entry which is preliminary data.</text>
</comment>
<keyword evidence="7" id="KW-0807">Transducer</keyword>
<dbReference type="InterPro" id="IPR017452">
    <property type="entry name" value="GPCR_Rhodpsn_7TM"/>
</dbReference>
<keyword evidence="3 8" id="KW-1133">Transmembrane helix</keyword>
<feature type="transmembrane region" description="Helical" evidence="8">
    <location>
        <begin position="397"/>
        <end position="422"/>
    </location>
</feature>
<dbReference type="EMBL" id="CAJNOJ010000085">
    <property type="protein sequence ID" value="CAF1070452.1"/>
    <property type="molecule type" value="Genomic_DNA"/>
</dbReference>
<gene>
    <name evidence="10" type="ORF">EDS130_LOCUS18412</name>
    <name evidence="11" type="ORF">XAT740_LOCUS29606</name>
</gene>
<sequence>MNTTNITTYVFSNTTFLPTRHLAYQCPDQRAITRPLLFVHNYSLFVFGSILNILAFFILMQGSLRCHSTFAYLAFLSLSNGLSSLVRFTRWMFSYYLNIQADHYLYTCRLSHFSLDFLTHFSLLTLVCVNIDRAQTVTRNRPNTKFSSSTFRRVLIKELLIAVVLSAYHFHWLVKFGYEVNDGKMKEIICNYEKKRTSRIYFYFLSVLYRRIELFVFFCFPLFINILCTILIVRSLRLRMRTAKRFNPYRRTVRHSKQSQFLKRIQQVFSCLVPRTTTKSNIYSCFGFRIQCRRHTELRLKFARKEPQLLRQEDENDSSDRQQSLSLNNDLLSDMQQITTMTATILNKTHRSRRTRDIHLSAMLIVLNILYLIFNLPFNLYQNFVSDTHKNPRDACIAAFTYLLLDTLQQTYFSTNFFLYVLTNRRFREEFTNTMIKLFTRKQEYLLRKSMRQRRARSLSLIPSTAIITNFNGDYQASVPQNRDSIRLDIELTRPSTLEQQTVLTEEGNNTFISKLVALQQLSDEHV</sequence>
<accession>A0A814LZ82</accession>
<evidence type="ECO:0000256" key="3">
    <source>
        <dbReference type="ARBA" id="ARBA00022989"/>
    </source>
</evidence>
<comment type="subcellular location">
    <subcellularLocation>
        <location evidence="1">Membrane</location>
        <topology evidence="1">Multi-pass membrane protein</topology>
    </subcellularLocation>
</comment>
<evidence type="ECO:0000313" key="11">
    <source>
        <dbReference type="EMBL" id="CAF1315265.1"/>
    </source>
</evidence>
<organism evidence="10 13">
    <name type="scientific">Adineta ricciae</name>
    <name type="common">Rotifer</name>
    <dbReference type="NCBI Taxonomy" id="249248"/>
    <lineage>
        <taxon>Eukaryota</taxon>
        <taxon>Metazoa</taxon>
        <taxon>Spiralia</taxon>
        <taxon>Gnathifera</taxon>
        <taxon>Rotifera</taxon>
        <taxon>Eurotatoria</taxon>
        <taxon>Bdelloidea</taxon>
        <taxon>Adinetida</taxon>
        <taxon>Adinetidae</taxon>
        <taxon>Adineta</taxon>
    </lineage>
</organism>
<dbReference type="InterPro" id="IPR000276">
    <property type="entry name" value="GPCR_Rhodpsn"/>
</dbReference>
<feature type="transmembrane region" description="Helical" evidence="8">
    <location>
        <begin position="72"/>
        <end position="93"/>
    </location>
</feature>
<keyword evidence="5 8" id="KW-0472">Membrane</keyword>
<feature type="transmembrane region" description="Helical" evidence="8">
    <location>
        <begin position="214"/>
        <end position="236"/>
    </location>
</feature>
<dbReference type="PROSITE" id="PS50262">
    <property type="entry name" value="G_PROTEIN_RECEP_F1_2"/>
    <property type="match status" value="1"/>
</dbReference>
<evidence type="ECO:0000259" key="9">
    <source>
        <dbReference type="PROSITE" id="PS50262"/>
    </source>
</evidence>
<evidence type="ECO:0000256" key="8">
    <source>
        <dbReference type="SAM" id="Phobius"/>
    </source>
</evidence>
<dbReference type="GO" id="GO:0005886">
    <property type="term" value="C:plasma membrane"/>
    <property type="evidence" value="ECO:0007669"/>
    <property type="project" value="TreeGrafter"/>
</dbReference>
<dbReference type="PANTHER" id="PTHR24243:SF230">
    <property type="entry name" value="G-PROTEIN COUPLED RECEPTORS FAMILY 1 PROFILE DOMAIN-CONTAINING PROTEIN"/>
    <property type="match status" value="1"/>
</dbReference>
<evidence type="ECO:0000313" key="13">
    <source>
        <dbReference type="Proteomes" id="UP000663852"/>
    </source>
</evidence>
<dbReference type="Proteomes" id="UP000663828">
    <property type="component" value="Unassembled WGS sequence"/>
</dbReference>
<dbReference type="AlphaFoldDB" id="A0A814LZ82"/>
<keyword evidence="6" id="KW-0675">Receptor</keyword>
<evidence type="ECO:0000256" key="4">
    <source>
        <dbReference type="ARBA" id="ARBA00023040"/>
    </source>
</evidence>
<dbReference type="EMBL" id="CAJNOR010002589">
    <property type="protein sequence ID" value="CAF1315265.1"/>
    <property type="molecule type" value="Genomic_DNA"/>
</dbReference>
<evidence type="ECO:0000256" key="5">
    <source>
        <dbReference type="ARBA" id="ARBA00023136"/>
    </source>
</evidence>
<reference evidence="10" key="1">
    <citation type="submission" date="2021-02" db="EMBL/GenBank/DDBJ databases">
        <authorList>
            <person name="Nowell W R."/>
        </authorList>
    </citation>
    <scope>NUCLEOTIDE SEQUENCE</scope>
</reference>
<dbReference type="PANTHER" id="PTHR24243">
    <property type="entry name" value="G-PROTEIN COUPLED RECEPTOR"/>
    <property type="match status" value="1"/>
</dbReference>
<feature type="transmembrane region" description="Helical" evidence="8">
    <location>
        <begin position="154"/>
        <end position="174"/>
    </location>
</feature>
<keyword evidence="12" id="KW-1185">Reference proteome</keyword>
<evidence type="ECO:0000256" key="6">
    <source>
        <dbReference type="ARBA" id="ARBA00023170"/>
    </source>
</evidence>
<feature type="transmembrane region" description="Helical" evidence="8">
    <location>
        <begin position="42"/>
        <end position="60"/>
    </location>
</feature>
<dbReference type="OrthoDB" id="10002760at2759"/>
<dbReference type="Proteomes" id="UP000663852">
    <property type="component" value="Unassembled WGS sequence"/>
</dbReference>
<name>A0A814LZ82_ADIRI</name>
<dbReference type="Gene3D" id="1.20.1070.10">
    <property type="entry name" value="Rhodopsin 7-helix transmembrane proteins"/>
    <property type="match status" value="2"/>
</dbReference>